<accession>X6LBT7</accession>
<dbReference type="EMBL" id="ASPP01043844">
    <property type="protein sequence ID" value="ETN99462.1"/>
    <property type="molecule type" value="Genomic_DNA"/>
</dbReference>
<evidence type="ECO:0000313" key="1">
    <source>
        <dbReference type="EMBL" id="ETN99462.1"/>
    </source>
</evidence>
<protein>
    <submittedName>
        <fullName evidence="1">Uncharacterized protein</fullName>
    </submittedName>
</protein>
<keyword evidence="2" id="KW-1185">Reference proteome</keyword>
<dbReference type="Proteomes" id="UP000023152">
    <property type="component" value="Unassembled WGS sequence"/>
</dbReference>
<dbReference type="AlphaFoldDB" id="X6LBT7"/>
<gene>
    <name evidence="1" type="ORF">RFI_38010</name>
</gene>
<comment type="caution">
    <text evidence="1">The sequence shown here is derived from an EMBL/GenBank/DDBJ whole genome shotgun (WGS) entry which is preliminary data.</text>
</comment>
<organism evidence="1 2">
    <name type="scientific">Reticulomyxa filosa</name>
    <dbReference type="NCBI Taxonomy" id="46433"/>
    <lineage>
        <taxon>Eukaryota</taxon>
        <taxon>Sar</taxon>
        <taxon>Rhizaria</taxon>
        <taxon>Retaria</taxon>
        <taxon>Foraminifera</taxon>
        <taxon>Monothalamids</taxon>
        <taxon>Reticulomyxidae</taxon>
        <taxon>Reticulomyxa</taxon>
    </lineage>
</organism>
<sequence length="90" mass="10485">MLNIINESSEEEVNAKNNVALKLTTFVYDQLCKFNPKEMKGHAIYVILFEYFKKHIMGIMNPASCADVISIIKRIKETRIRRRYNDVTSS</sequence>
<name>X6LBT7_RETFI</name>
<evidence type="ECO:0000313" key="2">
    <source>
        <dbReference type="Proteomes" id="UP000023152"/>
    </source>
</evidence>
<reference evidence="1 2" key="1">
    <citation type="journal article" date="2013" name="Curr. Biol.">
        <title>The Genome of the Foraminiferan Reticulomyxa filosa.</title>
        <authorList>
            <person name="Glockner G."/>
            <person name="Hulsmann N."/>
            <person name="Schleicher M."/>
            <person name="Noegel A.A."/>
            <person name="Eichinger L."/>
            <person name="Gallinger C."/>
            <person name="Pawlowski J."/>
            <person name="Sierra R."/>
            <person name="Euteneuer U."/>
            <person name="Pillet L."/>
            <person name="Moustafa A."/>
            <person name="Platzer M."/>
            <person name="Groth M."/>
            <person name="Szafranski K."/>
            <person name="Schliwa M."/>
        </authorList>
    </citation>
    <scope>NUCLEOTIDE SEQUENCE [LARGE SCALE GENOMIC DNA]</scope>
</reference>
<proteinExistence type="predicted"/>